<proteinExistence type="predicted"/>
<evidence type="ECO:0000256" key="6">
    <source>
        <dbReference type="ARBA" id="ARBA00022741"/>
    </source>
</evidence>
<evidence type="ECO:0000256" key="1">
    <source>
        <dbReference type="ARBA" id="ARBA00004202"/>
    </source>
</evidence>
<evidence type="ECO:0000256" key="4">
    <source>
        <dbReference type="ARBA" id="ARBA00022597"/>
    </source>
</evidence>
<keyword evidence="6" id="KW-0547">Nucleotide-binding</keyword>
<dbReference type="InterPro" id="IPR003439">
    <property type="entry name" value="ABC_transporter-like_ATP-bd"/>
</dbReference>
<keyword evidence="2" id="KW-0813">Transport</keyword>
<organism evidence="11">
    <name type="scientific">marine metagenome</name>
    <dbReference type="NCBI Taxonomy" id="408172"/>
    <lineage>
        <taxon>unclassified sequences</taxon>
        <taxon>metagenomes</taxon>
        <taxon>ecological metagenomes</taxon>
    </lineage>
</organism>
<keyword evidence="4" id="KW-0762">Sugar transport</keyword>
<dbReference type="InterPro" id="IPR003593">
    <property type="entry name" value="AAA+_ATPase"/>
</dbReference>
<reference evidence="11" key="1">
    <citation type="submission" date="2018-05" db="EMBL/GenBank/DDBJ databases">
        <authorList>
            <person name="Lanie J.A."/>
            <person name="Ng W.-L."/>
            <person name="Kazmierczak K.M."/>
            <person name="Andrzejewski T.M."/>
            <person name="Davidsen T.M."/>
            <person name="Wayne K.J."/>
            <person name="Tettelin H."/>
            <person name="Glass J.I."/>
            <person name="Rusch D."/>
            <person name="Podicherti R."/>
            <person name="Tsui H.-C.T."/>
            <person name="Winkler M.E."/>
        </authorList>
    </citation>
    <scope>NUCLEOTIDE SEQUENCE</scope>
</reference>
<comment type="subcellular location">
    <subcellularLocation>
        <location evidence="1">Cell membrane</location>
        <topology evidence="1">Peripheral membrane protein</topology>
    </subcellularLocation>
</comment>
<dbReference type="PANTHER" id="PTHR43790:SF3">
    <property type="entry name" value="D-ALLOSE IMPORT ATP-BINDING PROTEIN ALSA-RELATED"/>
    <property type="match status" value="1"/>
</dbReference>
<dbReference type="CDD" id="cd03216">
    <property type="entry name" value="ABC_Carb_Monos_I"/>
    <property type="match status" value="1"/>
</dbReference>
<keyword evidence="8" id="KW-1278">Translocase</keyword>
<dbReference type="InterPro" id="IPR027417">
    <property type="entry name" value="P-loop_NTPase"/>
</dbReference>
<dbReference type="PANTHER" id="PTHR43790">
    <property type="entry name" value="CARBOHYDRATE TRANSPORT ATP-BINDING PROTEIN MG119-RELATED"/>
    <property type="match status" value="1"/>
</dbReference>
<dbReference type="SUPFAM" id="SSF52540">
    <property type="entry name" value="P-loop containing nucleoside triphosphate hydrolases"/>
    <property type="match status" value="2"/>
</dbReference>
<dbReference type="SMART" id="SM00382">
    <property type="entry name" value="AAA"/>
    <property type="match status" value="2"/>
</dbReference>
<gene>
    <name evidence="11" type="ORF">METZ01_LOCUS31625</name>
</gene>
<keyword evidence="3" id="KW-1003">Cell membrane</keyword>
<dbReference type="CDD" id="cd03215">
    <property type="entry name" value="ABC_Carb_Monos_II"/>
    <property type="match status" value="1"/>
</dbReference>
<feature type="domain" description="ABC transporter" evidence="10">
    <location>
        <begin position="3"/>
        <end position="239"/>
    </location>
</feature>
<dbReference type="Gene3D" id="3.40.50.300">
    <property type="entry name" value="P-loop containing nucleotide triphosphate hydrolases"/>
    <property type="match status" value="2"/>
</dbReference>
<dbReference type="GO" id="GO:0005886">
    <property type="term" value="C:plasma membrane"/>
    <property type="evidence" value="ECO:0007669"/>
    <property type="project" value="UniProtKB-SubCell"/>
</dbReference>
<dbReference type="FunFam" id="3.40.50.300:FF:000127">
    <property type="entry name" value="Ribose import ATP-binding protein RbsA"/>
    <property type="match status" value="1"/>
</dbReference>
<evidence type="ECO:0000313" key="11">
    <source>
        <dbReference type="EMBL" id="SUZ78771.1"/>
    </source>
</evidence>
<evidence type="ECO:0000256" key="3">
    <source>
        <dbReference type="ARBA" id="ARBA00022475"/>
    </source>
</evidence>
<dbReference type="Pfam" id="PF00005">
    <property type="entry name" value="ABC_tran"/>
    <property type="match status" value="2"/>
</dbReference>
<evidence type="ECO:0000256" key="8">
    <source>
        <dbReference type="ARBA" id="ARBA00022967"/>
    </source>
</evidence>
<feature type="domain" description="ABC transporter" evidence="10">
    <location>
        <begin position="249"/>
        <end position="492"/>
    </location>
</feature>
<dbReference type="AlphaFoldDB" id="A0A381QHG5"/>
<sequence length="492" mass="55228">MKLEIANISKSFPGIKALNKVNLNLKQNSVHGLIGENGAGKSTLVKILCGVYQPEEGKIKINQKEVNLYNPKESLRFGISAIHQESVMFDELTVMENIFIGNHIIKKNNFIDWNQMAQKSDEVLAALETNIKSSDIVKNLSVAQRHIVQISRSLVQDADIVIMDEPTAALSQTEIKELYKIITNLQKQNKSIIFISHKLDEILEICDEFTVLRDGEVVSTDLISKTSKSELISNMVGRQINQIFPKKKVEIGNEIFVAENLFKKTQFKDISFNLKHKEILGFYGLIGSGRTEIMKTIFGINKFDSGKLFFNDQHIHIKKPLDAINKGIVYLSEERQNLGLTGTMSVKDNLNLAMLEKNSNYMIVDELKNLTTAQKYKDKLNIKVSYWNQLAQNLSGGNQQKTVIGKWLATEPKIIILDEPTKGIDVGSKSAVHEFMGELVNEGMSIIMISAELPEIMGMCDRVVVVYKGLIKKILDVSETSSEEILSYASGE</sequence>
<keyword evidence="7" id="KW-0067">ATP-binding</keyword>
<evidence type="ECO:0000256" key="2">
    <source>
        <dbReference type="ARBA" id="ARBA00022448"/>
    </source>
</evidence>
<dbReference type="EMBL" id="UINC01001366">
    <property type="protein sequence ID" value="SUZ78771.1"/>
    <property type="molecule type" value="Genomic_DNA"/>
</dbReference>
<evidence type="ECO:0000256" key="5">
    <source>
        <dbReference type="ARBA" id="ARBA00022737"/>
    </source>
</evidence>
<protein>
    <recommendedName>
        <fullName evidence="10">ABC transporter domain-containing protein</fullName>
    </recommendedName>
</protein>
<evidence type="ECO:0000256" key="9">
    <source>
        <dbReference type="ARBA" id="ARBA00023136"/>
    </source>
</evidence>
<name>A0A381QHG5_9ZZZZ</name>
<dbReference type="GO" id="GO:0005524">
    <property type="term" value="F:ATP binding"/>
    <property type="evidence" value="ECO:0007669"/>
    <property type="project" value="UniProtKB-KW"/>
</dbReference>
<dbReference type="GO" id="GO:0016887">
    <property type="term" value="F:ATP hydrolysis activity"/>
    <property type="evidence" value="ECO:0007669"/>
    <property type="project" value="InterPro"/>
</dbReference>
<evidence type="ECO:0000259" key="10">
    <source>
        <dbReference type="PROSITE" id="PS50893"/>
    </source>
</evidence>
<accession>A0A381QHG5</accession>
<evidence type="ECO:0000256" key="7">
    <source>
        <dbReference type="ARBA" id="ARBA00022840"/>
    </source>
</evidence>
<keyword evidence="5" id="KW-0677">Repeat</keyword>
<keyword evidence="9" id="KW-0472">Membrane</keyword>
<dbReference type="InterPro" id="IPR050107">
    <property type="entry name" value="ABC_carbohydrate_import_ATPase"/>
</dbReference>
<dbReference type="PROSITE" id="PS50893">
    <property type="entry name" value="ABC_TRANSPORTER_2"/>
    <property type="match status" value="2"/>
</dbReference>